<organism evidence="1 2">
    <name type="scientific">Amycolatopsis antarctica</name>
    <dbReference type="NCBI Taxonomy" id="1854586"/>
    <lineage>
        <taxon>Bacteria</taxon>
        <taxon>Bacillati</taxon>
        <taxon>Actinomycetota</taxon>
        <taxon>Actinomycetes</taxon>
        <taxon>Pseudonocardiales</taxon>
        <taxon>Pseudonocardiaceae</taxon>
        <taxon>Amycolatopsis</taxon>
    </lineage>
</organism>
<dbReference type="OrthoDB" id="4764338at2"/>
<sequence>MDSPKPTYLPAELACVLDDSIPPEVSGSELYTLRRLAERIYATGYNDGHRSGFDEGLAYMRRPNVNDVNEVRQAIEAKKVAS</sequence>
<dbReference type="RefSeq" id="WP_094861756.1">
    <property type="nucleotide sequence ID" value="NZ_NKYE01000003.1"/>
</dbReference>
<dbReference type="Proteomes" id="UP000242444">
    <property type="component" value="Unassembled WGS sequence"/>
</dbReference>
<protein>
    <submittedName>
        <fullName evidence="1">Uncharacterized protein</fullName>
    </submittedName>
</protein>
<proteinExistence type="predicted"/>
<name>A0A263D751_9PSEU</name>
<comment type="caution">
    <text evidence="1">The sequence shown here is derived from an EMBL/GenBank/DDBJ whole genome shotgun (WGS) entry which is preliminary data.</text>
</comment>
<dbReference type="InParanoid" id="A0A263D751"/>
<dbReference type="EMBL" id="NKYE01000003">
    <property type="protein sequence ID" value="OZM73999.1"/>
    <property type="molecule type" value="Genomic_DNA"/>
</dbReference>
<reference evidence="1 2" key="1">
    <citation type="submission" date="2017-07" db="EMBL/GenBank/DDBJ databases">
        <title>Amycolatopsis antarcticus sp. nov., isolated from the surface of an Antarcticus brown macroalga.</title>
        <authorList>
            <person name="Wang J."/>
            <person name="Leiva S."/>
            <person name="Huang J."/>
            <person name="Huang Y."/>
        </authorList>
    </citation>
    <scope>NUCLEOTIDE SEQUENCE [LARGE SCALE GENOMIC DNA]</scope>
    <source>
        <strain evidence="1 2">AU-G6</strain>
    </source>
</reference>
<dbReference type="AlphaFoldDB" id="A0A263D751"/>
<evidence type="ECO:0000313" key="1">
    <source>
        <dbReference type="EMBL" id="OZM73999.1"/>
    </source>
</evidence>
<keyword evidence="2" id="KW-1185">Reference proteome</keyword>
<evidence type="ECO:0000313" key="2">
    <source>
        <dbReference type="Proteomes" id="UP000242444"/>
    </source>
</evidence>
<accession>A0A263D751</accession>
<gene>
    <name evidence="1" type="ORF">CFN78_06845</name>
</gene>